<dbReference type="GO" id="GO:0003677">
    <property type="term" value="F:DNA binding"/>
    <property type="evidence" value="ECO:0007669"/>
    <property type="project" value="InterPro"/>
</dbReference>
<accession>A0A5K7YF07</accession>
<dbReference type="EMBL" id="AP021874">
    <property type="protein sequence ID" value="BBO72171.1"/>
    <property type="molecule type" value="Genomic_DNA"/>
</dbReference>
<evidence type="ECO:0000259" key="1">
    <source>
        <dbReference type="Pfam" id="PF01548"/>
    </source>
</evidence>
<dbReference type="KEGG" id="dalk:DSCA_53070"/>
<dbReference type="EMBL" id="AP021874">
    <property type="protein sequence ID" value="BBO69293.1"/>
    <property type="molecule type" value="Genomic_DNA"/>
</dbReference>
<dbReference type="EMBL" id="AP021874">
    <property type="protein sequence ID" value="BBO71379.1"/>
    <property type="molecule type" value="Genomic_DNA"/>
</dbReference>
<dbReference type="KEGG" id="dalk:DSCA_61010"/>
<evidence type="ECO:0000313" key="8">
    <source>
        <dbReference type="EMBL" id="BBO71409.1"/>
    </source>
</evidence>
<protein>
    <submittedName>
        <fullName evidence="3">IS110 family transposase</fullName>
    </submittedName>
</protein>
<dbReference type="EMBL" id="AP021874">
    <property type="protein sequence ID" value="BBO71422.1"/>
    <property type="molecule type" value="Genomic_DNA"/>
</dbReference>
<sequence>MKFYNRQHKYYCGVDLHARKMYVCILDHKGKIVVHLNIKTDPELFFELVFPFIEDVVVGVECVFCWYWLADLCADHKIDFVLGHALYMKAIHGGKTKNDKIDSYKLAMLLKGGNFPTAYPYPAKWRATRDLLRRRMYLSRRCSELVAHINNTNTQYNLPAFRKKLSRKYNHGGVAERFEDPAVRKSIEVDLAMIDAMNQILKKLEWHIEKTARQHDYHTLYLLRSIPGVGQILALVILYEVHDVRRFPRVQDFSSYARLIRPVKESDGKWAGHSNKKIGNHHLKWAIKEAAILMLRDSSQAKYFVSKLEHKYNKGKALGIFTHKLGRAIYFMLKNKEAFNMKRFFDQ</sequence>
<dbReference type="InterPro" id="IPR003346">
    <property type="entry name" value="Transposase_20"/>
</dbReference>
<dbReference type="EMBL" id="AP021874">
    <property type="protein sequence ID" value="BBO66615.1"/>
    <property type="molecule type" value="Genomic_DNA"/>
</dbReference>
<dbReference type="GO" id="GO:0006313">
    <property type="term" value="P:DNA transposition"/>
    <property type="evidence" value="ECO:0007669"/>
    <property type="project" value="InterPro"/>
</dbReference>
<dbReference type="AlphaFoldDB" id="A0A5K7YF07"/>
<keyword evidence="11" id="KW-1185">Reference proteome</keyword>
<dbReference type="KEGG" id="dalk:DSCA_53520"/>
<dbReference type="PANTHER" id="PTHR33055">
    <property type="entry name" value="TRANSPOSASE FOR INSERTION SEQUENCE ELEMENT IS1111A"/>
    <property type="match status" value="1"/>
</dbReference>
<dbReference type="KEGG" id="dalk:DSCA_32230"/>
<evidence type="ECO:0000313" key="11">
    <source>
        <dbReference type="Proteomes" id="UP000427906"/>
    </source>
</evidence>
<organism evidence="3 11">
    <name type="scientific">Desulfosarcina alkanivorans</name>
    <dbReference type="NCBI Taxonomy" id="571177"/>
    <lineage>
        <taxon>Bacteria</taxon>
        <taxon>Pseudomonadati</taxon>
        <taxon>Thermodesulfobacteriota</taxon>
        <taxon>Desulfobacteria</taxon>
        <taxon>Desulfobacterales</taxon>
        <taxon>Desulfosarcinaceae</taxon>
        <taxon>Desulfosarcina</taxon>
    </lineage>
</organism>
<name>A0A5K7YF07_9BACT</name>
<feature type="domain" description="Transposase IS116/IS110/IS902 C-terminal" evidence="2">
    <location>
        <begin position="222"/>
        <end position="302"/>
    </location>
</feature>
<dbReference type="Proteomes" id="UP000427906">
    <property type="component" value="Chromosome"/>
</dbReference>
<dbReference type="KEGG" id="dalk:DSCA_53390"/>
<evidence type="ECO:0000313" key="6">
    <source>
        <dbReference type="EMBL" id="BBO71377.1"/>
    </source>
</evidence>
<dbReference type="EMBL" id="AP021874">
    <property type="protein sequence ID" value="BBO71409.1"/>
    <property type="molecule type" value="Genomic_DNA"/>
</dbReference>
<feature type="domain" description="Transposase IS110-like N-terminal" evidence="1">
    <location>
        <begin position="12"/>
        <end position="152"/>
    </location>
</feature>
<reference evidence="3 11" key="1">
    <citation type="submission" date="2019-11" db="EMBL/GenBank/DDBJ databases">
        <title>Comparative genomics of hydrocarbon-degrading Desulfosarcina strains.</title>
        <authorList>
            <person name="Watanabe M."/>
            <person name="Kojima H."/>
            <person name="Fukui M."/>
        </authorList>
    </citation>
    <scope>NUCLEOTIDE SEQUENCE [LARGE SCALE GENOMIC DNA]</scope>
    <source>
        <strain evidence="3 11">PL12</strain>
    </source>
</reference>
<proteinExistence type="predicted"/>
<dbReference type="OrthoDB" id="5429596at2"/>
<evidence type="ECO:0000313" key="7">
    <source>
        <dbReference type="EMBL" id="BBO71379.1"/>
    </source>
</evidence>
<dbReference type="GO" id="GO:0004803">
    <property type="term" value="F:transposase activity"/>
    <property type="evidence" value="ECO:0007669"/>
    <property type="project" value="InterPro"/>
</dbReference>
<dbReference type="Pfam" id="PF02371">
    <property type="entry name" value="Transposase_20"/>
    <property type="match status" value="1"/>
</dbReference>
<dbReference type="Pfam" id="PF01548">
    <property type="entry name" value="DEDD_Tnp_IS110"/>
    <property type="match status" value="1"/>
</dbReference>
<evidence type="ECO:0000313" key="10">
    <source>
        <dbReference type="EMBL" id="BBO72171.1"/>
    </source>
</evidence>
<evidence type="ECO:0000313" key="3">
    <source>
        <dbReference type="EMBL" id="BBO66610.1"/>
    </source>
</evidence>
<dbReference type="KEGG" id="dalk:DSCA_05400"/>
<dbReference type="PANTHER" id="PTHR33055:SF15">
    <property type="entry name" value="TRANSPOSASE-RELATED"/>
    <property type="match status" value="1"/>
</dbReference>
<dbReference type="KEGG" id="dalk:DSCA_53090"/>
<dbReference type="InterPro" id="IPR047650">
    <property type="entry name" value="Transpos_IS110"/>
</dbReference>
<evidence type="ECO:0000313" key="9">
    <source>
        <dbReference type="EMBL" id="BBO71422.1"/>
    </source>
</evidence>
<dbReference type="KEGG" id="dalk:DSCA_05450"/>
<evidence type="ECO:0000313" key="4">
    <source>
        <dbReference type="EMBL" id="BBO66615.1"/>
    </source>
</evidence>
<dbReference type="EMBL" id="AP021874">
    <property type="protein sequence ID" value="BBO71377.1"/>
    <property type="molecule type" value="Genomic_DNA"/>
</dbReference>
<evidence type="ECO:0000313" key="5">
    <source>
        <dbReference type="EMBL" id="BBO69293.1"/>
    </source>
</evidence>
<dbReference type="NCBIfam" id="NF033542">
    <property type="entry name" value="transpos_IS110"/>
    <property type="match status" value="1"/>
</dbReference>
<gene>
    <name evidence="3" type="ORF">DSCA_05400</name>
    <name evidence="4" type="ORF">DSCA_05450</name>
    <name evidence="5" type="ORF">DSCA_32230</name>
    <name evidence="6" type="ORF">DSCA_53070</name>
    <name evidence="7" type="ORF">DSCA_53090</name>
    <name evidence="8" type="ORF">DSCA_53390</name>
    <name evidence="9" type="ORF">DSCA_53520</name>
    <name evidence="10" type="ORF">DSCA_61010</name>
</gene>
<evidence type="ECO:0000259" key="2">
    <source>
        <dbReference type="Pfam" id="PF02371"/>
    </source>
</evidence>
<dbReference type="EMBL" id="AP021874">
    <property type="protein sequence ID" value="BBO66610.1"/>
    <property type="molecule type" value="Genomic_DNA"/>
</dbReference>
<dbReference type="RefSeq" id="WP_155314958.1">
    <property type="nucleotide sequence ID" value="NZ_AP021874.1"/>
</dbReference>
<dbReference type="InterPro" id="IPR002525">
    <property type="entry name" value="Transp_IS110-like_N"/>
</dbReference>